<dbReference type="GO" id="GO:0015421">
    <property type="term" value="F:ABC-type oligopeptide transporter activity"/>
    <property type="evidence" value="ECO:0007669"/>
    <property type="project" value="TreeGrafter"/>
</dbReference>
<dbReference type="AlphaFoldDB" id="D9SQ38"/>
<sequence length="570" mass="64819">MIKQFIHYYKPHKKIFIVDLICAFLISITDLVYPMITRTFINDVIPNKEIQKIFVFGIVLIVLYIVRTFMEYIVGYWGHLLGVRMEYDMRKDTFSHIQKLPISYFDNNKTGNLMSRIVNDLNEITELAHHGPEDLFISIVMVIGSFIYLCTISVKLTIITYLIIPFMAYFAVKYNKKMRKNFRATKENMAEVNEDIEDSISGIRVVKSFTNEEFEIKKFDKGNYKFKVLRGQSMKYLGGFGAGINFFTNMATAITLIAGGYFVAKSEIVIGDLVAYLMYVGQFTQPIKRLANFIEQYQKGMAGFKRFQELLSVKSDIKEKENAIEAKHFSGAVTFKDVTFSYESSKEVLSNINLEVKAGETVAIVGPSGAGKSTLCSLIPRFYDIDSGNITIDELDIKDYTIESLRKNIGIVQQDVFLFAGTIKENIAYGNLDASDKEIETAARLANAHEFIMTMENGYDTYIGERGVKLSGGQKQRLSIARMFLKNPPILILDEATSSLDNNSEAIIQNSIEELSKNRTTFIIAHRLATIKKAKRIVVITDNGVEEEGTHEELMSRKGPYYRLYNSQFA</sequence>
<gene>
    <name evidence="12" type="ordered locus">Clocel_2461</name>
</gene>
<reference evidence="12 13" key="1">
    <citation type="submission" date="2010-08" db="EMBL/GenBank/DDBJ databases">
        <title>Complete sequence of Clostridium cellulovorans 743B.</title>
        <authorList>
            <consortium name="US DOE Joint Genome Institute"/>
            <person name="Lucas S."/>
            <person name="Copeland A."/>
            <person name="Lapidus A."/>
            <person name="Cheng J.-F."/>
            <person name="Bruce D."/>
            <person name="Goodwin L."/>
            <person name="Pitluck S."/>
            <person name="Chertkov O."/>
            <person name="Detter J.C."/>
            <person name="Han C."/>
            <person name="Tapia R."/>
            <person name="Land M."/>
            <person name="Hauser L."/>
            <person name="Chang Y.-J."/>
            <person name="Jeffries C."/>
            <person name="Kyrpides N."/>
            <person name="Ivanova N."/>
            <person name="Mikhailova N."/>
            <person name="Hemme C.L."/>
            <person name="Woyke T."/>
        </authorList>
    </citation>
    <scope>NUCLEOTIDE SEQUENCE [LARGE SCALE GENOMIC DNA]</scope>
    <source>
        <strain evidence="13">ATCC 35296 / DSM 3052 / OCM 3 / 743B</strain>
    </source>
</reference>
<dbReference type="Pfam" id="PF00664">
    <property type="entry name" value="ABC_membrane"/>
    <property type="match status" value="1"/>
</dbReference>
<dbReference type="GO" id="GO:0016887">
    <property type="term" value="F:ATP hydrolysis activity"/>
    <property type="evidence" value="ECO:0007669"/>
    <property type="project" value="InterPro"/>
</dbReference>
<dbReference type="OrthoDB" id="9762778at2"/>
<keyword evidence="6" id="KW-0067">ATP-binding</keyword>
<dbReference type="EMBL" id="CP002160">
    <property type="protein sequence ID" value="ADL52174.1"/>
    <property type="molecule type" value="Genomic_DNA"/>
</dbReference>
<keyword evidence="7 9" id="KW-1133">Transmembrane helix</keyword>
<dbReference type="Gene3D" id="1.20.1560.10">
    <property type="entry name" value="ABC transporter type 1, transmembrane domain"/>
    <property type="match status" value="1"/>
</dbReference>
<dbReference type="InterPro" id="IPR036640">
    <property type="entry name" value="ABC1_TM_sf"/>
</dbReference>
<dbReference type="HOGENOM" id="CLU_000604_84_3_9"/>
<keyword evidence="8 9" id="KW-0472">Membrane</keyword>
<keyword evidence="2" id="KW-0813">Transport</keyword>
<name>D9SQ38_CLOC7</name>
<evidence type="ECO:0000313" key="12">
    <source>
        <dbReference type="EMBL" id="ADL52174.1"/>
    </source>
</evidence>
<dbReference type="CDD" id="cd03251">
    <property type="entry name" value="ABCC_MsbA"/>
    <property type="match status" value="1"/>
</dbReference>
<evidence type="ECO:0000256" key="9">
    <source>
        <dbReference type="SAM" id="Phobius"/>
    </source>
</evidence>
<dbReference type="eggNOG" id="COG1132">
    <property type="taxonomic scope" value="Bacteria"/>
</dbReference>
<evidence type="ECO:0000256" key="4">
    <source>
        <dbReference type="ARBA" id="ARBA00022692"/>
    </source>
</evidence>
<evidence type="ECO:0000256" key="6">
    <source>
        <dbReference type="ARBA" id="ARBA00022840"/>
    </source>
</evidence>
<dbReference type="PANTHER" id="PTHR43394">
    <property type="entry name" value="ATP-DEPENDENT PERMEASE MDL1, MITOCHONDRIAL"/>
    <property type="match status" value="1"/>
</dbReference>
<proteinExistence type="predicted"/>
<dbReference type="Pfam" id="PF00005">
    <property type="entry name" value="ABC_tran"/>
    <property type="match status" value="1"/>
</dbReference>
<keyword evidence="4 9" id="KW-0812">Transmembrane</keyword>
<keyword evidence="5" id="KW-0547">Nucleotide-binding</keyword>
<dbReference type="InterPro" id="IPR011527">
    <property type="entry name" value="ABC1_TM_dom"/>
</dbReference>
<dbReference type="Gene3D" id="3.40.50.300">
    <property type="entry name" value="P-loop containing nucleotide triphosphate hydrolases"/>
    <property type="match status" value="1"/>
</dbReference>
<dbReference type="InterPro" id="IPR003593">
    <property type="entry name" value="AAA+_ATPase"/>
</dbReference>
<evidence type="ECO:0000256" key="5">
    <source>
        <dbReference type="ARBA" id="ARBA00022741"/>
    </source>
</evidence>
<organism evidence="12 13">
    <name type="scientific">Clostridium cellulovorans (strain ATCC 35296 / DSM 3052 / OCM 3 / 743B)</name>
    <dbReference type="NCBI Taxonomy" id="573061"/>
    <lineage>
        <taxon>Bacteria</taxon>
        <taxon>Bacillati</taxon>
        <taxon>Bacillota</taxon>
        <taxon>Clostridia</taxon>
        <taxon>Eubacteriales</taxon>
        <taxon>Clostridiaceae</taxon>
        <taxon>Clostridium</taxon>
    </lineage>
</organism>
<dbReference type="SUPFAM" id="SSF52540">
    <property type="entry name" value="P-loop containing nucleoside triphosphate hydrolases"/>
    <property type="match status" value="1"/>
</dbReference>
<dbReference type="GO" id="GO:0005524">
    <property type="term" value="F:ATP binding"/>
    <property type="evidence" value="ECO:0007669"/>
    <property type="project" value="UniProtKB-KW"/>
</dbReference>
<feature type="transmembrane region" description="Helical" evidence="9">
    <location>
        <begin position="236"/>
        <end position="263"/>
    </location>
</feature>
<keyword evidence="3" id="KW-1003">Cell membrane</keyword>
<feature type="domain" description="ABC transmembrane type-1" evidence="11">
    <location>
        <begin position="17"/>
        <end position="299"/>
    </location>
</feature>
<dbReference type="InterPro" id="IPR027417">
    <property type="entry name" value="P-loop_NTPase"/>
</dbReference>
<dbReference type="SMART" id="SM00382">
    <property type="entry name" value="AAA"/>
    <property type="match status" value="1"/>
</dbReference>
<dbReference type="InterPro" id="IPR003439">
    <property type="entry name" value="ABC_transporter-like_ATP-bd"/>
</dbReference>
<dbReference type="CDD" id="cd18549">
    <property type="entry name" value="ABC_6TM_YwjA_like"/>
    <property type="match status" value="1"/>
</dbReference>
<feature type="transmembrane region" description="Helical" evidence="9">
    <location>
        <begin position="53"/>
        <end position="77"/>
    </location>
</feature>
<dbReference type="RefSeq" id="WP_010074688.1">
    <property type="nucleotide sequence ID" value="NC_014393.1"/>
</dbReference>
<evidence type="ECO:0000256" key="1">
    <source>
        <dbReference type="ARBA" id="ARBA00004651"/>
    </source>
</evidence>
<dbReference type="Proteomes" id="UP000002730">
    <property type="component" value="Chromosome"/>
</dbReference>
<dbReference type="PROSITE" id="PS50893">
    <property type="entry name" value="ABC_TRANSPORTER_2"/>
    <property type="match status" value="1"/>
</dbReference>
<evidence type="ECO:0000256" key="8">
    <source>
        <dbReference type="ARBA" id="ARBA00023136"/>
    </source>
</evidence>
<dbReference type="PROSITE" id="PS50929">
    <property type="entry name" value="ABC_TM1F"/>
    <property type="match status" value="1"/>
</dbReference>
<dbReference type="KEGG" id="ccb:Clocel_2461"/>
<feature type="domain" description="ABC transporter" evidence="10">
    <location>
        <begin position="333"/>
        <end position="567"/>
    </location>
</feature>
<evidence type="ECO:0000259" key="10">
    <source>
        <dbReference type="PROSITE" id="PS50893"/>
    </source>
</evidence>
<dbReference type="FunFam" id="3.40.50.300:FF:000218">
    <property type="entry name" value="Multidrug ABC transporter ATP-binding protein"/>
    <property type="match status" value="1"/>
</dbReference>
<dbReference type="InterPro" id="IPR017871">
    <property type="entry name" value="ABC_transporter-like_CS"/>
</dbReference>
<dbReference type="PANTHER" id="PTHR43394:SF1">
    <property type="entry name" value="ATP-BINDING CASSETTE SUB-FAMILY B MEMBER 10, MITOCHONDRIAL"/>
    <property type="match status" value="1"/>
</dbReference>
<dbReference type="SUPFAM" id="SSF90123">
    <property type="entry name" value="ABC transporter transmembrane region"/>
    <property type="match status" value="1"/>
</dbReference>
<feature type="transmembrane region" description="Helical" evidence="9">
    <location>
        <begin position="15"/>
        <end position="33"/>
    </location>
</feature>
<comment type="subcellular location">
    <subcellularLocation>
        <location evidence="1">Cell membrane</location>
        <topology evidence="1">Multi-pass membrane protein</topology>
    </subcellularLocation>
</comment>
<evidence type="ECO:0000256" key="2">
    <source>
        <dbReference type="ARBA" id="ARBA00022448"/>
    </source>
</evidence>
<dbReference type="STRING" id="573061.Clocel_2461"/>
<dbReference type="GO" id="GO:0005886">
    <property type="term" value="C:plasma membrane"/>
    <property type="evidence" value="ECO:0007669"/>
    <property type="project" value="UniProtKB-SubCell"/>
</dbReference>
<evidence type="ECO:0000256" key="7">
    <source>
        <dbReference type="ARBA" id="ARBA00022989"/>
    </source>
</evidence>
<protein>
    <submittedName>
        <fullName evidence="12">ABC transporter related</fullName>
    </submittedName>
</protein>
<dbReference type="InterPro" id="IPR039421">
    <property type="entry name" value="Type_1_exporter"/>
</dbReference>
<dbReference type="FunFam" id="1.20.1560.10:FF:000011">
    <property type="entry name" value="Multidrug ABC transporter ATP-binding protein"/>
    <property type="match status" value="1"/>
</dbReference>
<accession>D9SQ38</accession>
<evidence type="ECO:0000256" key="3">
    <source>
        <dbReference type="ARBA" id="ARBA00022475"/>
    </source>
</evidence>
<dbReference type="PROSITE" id="PS00211">
    <property type="entry name" value="ABC_TRANSPORTER_1"/>
    <property type="match status" value="1"/>
</dbReference>
<feature type="transmembrane region" description="Helical" evidence="9">
    <location>
        <begin position="139"/>
        <end position="172"/>
    </location>
</feature>
<evidence type="ECO:0000313" key="13">
    <source>
        <dbReference type="Proteomes" id="UP000002730"/>
    </source>
</evidence>
<evidence type="ECO:0000259" key="11">
    <source>
        <dbReference type="PROSITE" id="PS50929"/>
    </source>
</evidence>
<keyword evidence="13" id="KW-1185">Reference proteome</keyword>